<organism evidence="1 2">
    <name type="scientific">Phyllotreta striolata</name>
    <name type="common">Striped flea beetle</name>
    <name type="synonym">Crioceris striolata</name>
    <dbReference type="NCBI Taxonomy" id="444603"/>
    <lineage>
        <taxon>Eukaryota</taxon>
        <taxon>Metazoa</taxon>
        <taxon>Ecdysozoa</taxon>
        <taxon>Arthropoda</taxon>
        <taxon>Hexapoda</taxon>
        <taxon>Insecta</taxon>
        <taxon>Pterygota</taxon>
        <taxon>Neoptera</taxon>
        <taxon>Endopterygota</taxon>
        <taxon>Coleoptera</taxon>
        <taxon>Polyphaga</taxon>
        <taxon>Cucujiformia</taxon>
        <taxon>Chrysomeloidea</taxon>
        <taxon>Chrysomelidae</taxon>
        <taxon>Galerucinae</taxon>
        <taxon>Alticini</taxon>
        <taxon>Phyllotreta</taxon>
    </lineage>
</organism>
<name>A0A9N9TZ87_PHYSR</name>
<evidence type="ECO:0000313" key="2">
    <source>
        <dbReference type="Proteomes" id="UP001153712"/>
    </source>
</evidence>
<sequence>MFEDEKKFSVSSQPDPILRIERPGMHCRNKVPTMKRIREWEAERKKNIDKTQSTTIEEAGKERKMPWFFYMFKKCSMQSSN</sequence>
<dbReference type="Proteomes" id="UP001153712">
    <property type="component" value="Chromosome 9"/>
</dbReference>
<gene>
    <name evidence="1" type="ORF">PHYEVI_LOCUS11117</name>
</gene>
<proteinExistence type="predicted"/>
<dbReference type="AlphaFoldDB" id="A0A9N9TZ87"/>
<protein>
    <submittedName>
        <fullName evidence="1">Uncharacterized protein</fullName>
    </submittedName>
</protein>
<reference evidence="1" key="1">
    <citation type="submission" date="2022-01" db="EMBL/GenBank/DDBJ databases">
        <authorList>
            <person name="King R."/>
        </authorList>
    </citation>
    <scope>NUCLEOTIDE SEQUENCE</scope>
</reference>
<evidence type="ECO:0000313" key="1">
    <source>
        <dbReference type="EMBL" id="CAG9864867.1"/>
    </source>
</evidence>
<dbReference type="EMBL" id="OU900102">
    <property type="protein sequence ID" value="CAG9864867.1"/>
    <property type="molecule type" value="Genomic_DNA"/>
</dbReference>
<keyword evidence="2" id="KW-1185">Reference proteome</keyword>
<accession>A0A9N9TZ87</accession>